<dbReference type="Pfam" id="PF00155">
    <property type="entry name" value="Aminotran_1_2"/>
    <property type="match status" value="1"/>
</dbReference>
<proteinExistence type="inferred from homology"/>
<keyword evidence="4 7" id="KW-0808">Transferase</keyword>
<reference evidence="8" key="1">
    <citation type="submission" date="2020-01" db="EMBL/GenBank/DDBJ databases">
        <title>'Steroidobacter agaridevorans' sp. nov., agar-degrading bacteria isolated from rhizosphere soils.</title>
        <authorList>
            <person name="Ikenaga M."/>
            <person name="Kataoka M."/>
            <person name="Murouchi A."/>
            <person name="Katsuragi S."/>
            <person name="Sakai M."/>
        </authorList>
    </citation>
    <scope>NUCLEOTIDE SEQUENCE [LARGE SCALE GENOMIC DNA]</scope>
    <source>
        <strain evidence="8">YU21-B</strain>
    </source>
</reference>
<dbReference type="CDD" id="cd00609">
    <property type="entry name" value="AAT_like"/>
    <property type="match status" value="1"/>
</dbReference>
<keyword evidence="8" id="KW-1185">Reference proteome</keyword>
<accession>A0A829YRE9</accession>
<dbReference type="GO" id="GO:0005737">
    <property type="term" value="C:cytoplasm"/>
    <property type="evidence" value="ECO:0007669"/>
    <property type="project" value="TreeGrafter"/>
</dbReference>
<evidence type="ECO:0000256" key="3">
    <source>
        <dbReference type="ARBA" id="ARBA00022576"/>
    </source>
</evidence>
<dbReference type="RefSeq" id="WP_161816577.1">
    <property type="nucleotide sequence ID" value="NZ_BLJN01000013.1"/>
</dbReference>
<dbReference type="Proteomes" id="UP000445000">
    <property type="component" value="Unassembled WGS sequence"/>
</dbReference>
<keyword evidence="5" id="KW-0663">Pyridoxal phosphate</keyword>
<dbReference type="InterPro" id="IPR015422">
    <property type="entry name" value="PyrdxlP-dep_Trfase_small"/>
</dbReference>
<evidence type="ECO:0000256" key="4">
    <source>
        <dbReference type="ARBA" id="ARBA00022679"/>
    </source>
</evidence>
<dbReference type="Gene3D" id="3.40.640.10">
    <property type="entry name" value="Type I PLP-dependent aspartate aminotransferase-like (Major domain)"/>
    <property type="match status" value="1"/>
</dbReference>
<dbReference type="PANTHER" id="PTHR43807">
    <property type="entry name" value="FI04487P"/>
    <property type="match status" value="1"/>
</dbReference>
<protein>
    <submittedName>
        <fullName evidence="7">Aminotransferase</fullName>
    </submittedName>
</protein>
<comment type="caution">
    <text evidence="7">The sequence shown here is derived from an EMBL/GenBank/DDBJ whole genome shotgun (WGS) entry which is preliminary data.</text>
</comment>
<keyword evidence="3 7" id="KW-0032">Aminotransferase</keyword>
<gene>
    <name evidence="7" type="ORF">GCM10011487_70060</name>
</gene>
<organism evidence="7 8">
    <name type="scientific">Steroidobacter agaridevorans</name>
    <dbReference type="NCBI Taxonomy" id="2695856"/>
    <lineage>
        <taxon>Bacteria</taxon>
        <taxon>Pseudomonadati</taxon>
        <taxon>Pseudomonadota</taxon>
        <taxon>Gammaproteobacteria</taxon>
        <taxon>Steroidobacterales</taxon>
        <taxon>Steroidobacteraceae</taxon>
        <taxon>Steroidobacter</taxon>
    </lineage>
</organism>
<dbReference type="PANTHER" id="PTHR43807:SF20">
    <property type="entry name" value="FI04487P"/>
    <property type="match status" value="1"/>
</dbReference>
<dbReference type="InterPro" id="IPR051326">
    <property type="entry name" value="Kynurenine-oxoglutarate_AT"/>
</dbReference>
<evidence type="ECO:0000259" key="6">
    <source>
        <dbReference type="Pfam" id="PF00155"/>
    </source>
</evidence>
<name>A0A829YRE9_9GAMM</name>
<evidence type="ECO:0000256" key="2">
    <source>
        <dbReference type="ARBA" id="ARBA00007441"/>
    </source>
</evidence>
<dbReference type="SUPFAM" id="SSF53383">
    <property type="entry name" value="PLP-dependent transferases"/>
    <property type="match status" value="1"/>
</dbReference>
<evidence type="ECO:0000313" key="8">
    <source>
        <dbReference type="Proteomes" id="UP000445000"/>
    </source>
</evidence>
<dbReference type="InterPro" id="IPR015424">
    <property type="entry name" value="PyrdxlP-dep_Trfase"/>
</dbReference>
<sequence>MNIRSKLPHIGTTIFTVMTNRARELGAINLAQGFPDYDAPTRLKDLLALHVAAGQNQYAPMIGVAELREQIALKLGASYGRVPNLDSEITVTLGATEAIFSAVVSLVHPGEEVILFDPSYDSYAPAVISAGGRPIHIPLDPPKFQIDWDRVRAAITPRTRLVMINTPHNPVTTVIPRKELDILAEILRPTDALVISDEVYEHMIYDGARHASIVEHPELYERGVGVFSFGKTMHATGWRVGYAVAPPDITREIRRVHQFNTFSIAHPLQLAIADFLKEVPEHNAGLGAFYQAKRDRFLELLRNSSFSWTPAAGSYFQLLDFSAITRQSDVDFADRVLREAGVASIPISPFYVSPPKLSVLRFCFAKNDSTLEEAAERLCKL</sequence>
<dbReference type="AlphaFoldDB" id="A0A829YRE9"/>
<comment type="similarity">
    <text evidence="2">Belongs to the class-I pyridoxal-phosphate-dependent aminotransferase family.</text>
</comment>
<dbReference type="InterPro" id="IPR004839">
    <property type="entry name" value="Aminotransferase_I/II_large"/>
</dbReference>
<feature type="domain" description="Aminotransferase class I/classII large" evidence="6">
    <location>
        <begin position="28"/>
        <end position="378"/>
    </location>
</feature>
<dbReference type="Gene3D" id="3.90.1150.10">
    <property type="entry name" value="Aspartate Aminotransferase, domain 1"/>
    <property type="match status" value="1"/>
</dbReference>
<dbReference type="FunFam" id="3.40.640.10:FF:000033">
    <property type="entry name" value="Aspartate aminotransferase"/>
    <property type="match status" value="1"/>
</dbReference>
<dbReference type="EMBL" id="BLJN01000013">
    <property type="protein sequence ID" value="GFE85006.1"/>
    <property type="molecule type" value="Genomic_DNA"/>
</dbReference>
<evidence type="ECO:0000313" key="7">
    <source>
        <dbReference type="EMBL" id="GFE85006.1"/>
    </source>
</evidence>
<dbReference type="InterPro" id="IPR015421">
    <property type="entry name" value="PyrdxlP-dep_Trfase_major"/>
</dbReference>
<dbReference type="NCBIfam" id="NF006569">
    <property type="entry name" value="PRK09082.1"/>
    <property type="match status" value="1"/>
</dbReference>
<evidence type="ECO:0000256" key="1">
    <source>
        <dbReference type="ARBA" id="ARBA00001933"/>
    </source>
</evidence>
<evidence type="ECO:0000256" key="5">
    <source>
        <dbReference type="ARBA" id="ARBA00022898"/>
    </source>
</evidence>
<comment type="cofactor">
    <cofactor evidence="1">
        <name>pyridoxal 5'-phosphate</name>
        <dbReference type="ChEBI" id="CHEBI:597326"/>
    </cofactor>
</comment>
<dbReference type="GO" id="GO:0030170">
    <property type="term" value="F:pyridoxal phosphate binding"/>
    <property type="evidence" value="ECO:0007669"/>
    <property type="project" value="InterPro"/>
</dbReference>
<dbReference type="GO" id="GO:0016212">
    <property type="term" value="F:kynurenine-oxoglutarate transaminase activity"/>
    <property type="evidence" value="ECO:0007669"/>
    <property type="project" value="TreeGrafter"/>
</dbReference>